<organism evidence="1 2">
    <name type="scientific">Marinobacter similis</name>
    <dbReference type="NCBI Taxonomy" id="1420916"/>
    <lineage>
        <taxon>Bacteria</taxon>
        <taxon>Pseudomonadati</taxon>
        <taxon>Pseudomonadota</taxon>
        <taxon>Gammaproteobacteria</taxon>
        <taxon>Pseudomonadales</taxon>
        <taxon>Marinobacteraceae</taxon>
        <taxon>Marinobacter</taxon>
    </lineage>
</organism>
<keyword evidence="2" id="KW-1185">Reference proteome</keyword>
<sequence>MRTDQSGMLKGNDQTNAHVLLATACDGTLATTAQFISIRVVCSNTLAVALKGSTANAVKVKEEGVDQAALGAAAARGFGNALFKYDEDEMGQVVEEFYPNESSKEMNSSPISMPTIQRGLKNGKLKIG</sequence>
<reference evidence="1 2" key="1">
    <citation type="journal article" date="2014" name="Genome Announc.">
        <title>Draft Genome Sequences of Marinobacter similis A3d10T and Marinobacter salarius R9SW1T.</title>
        <authorList>
            <person name="Ivanova E.P."/>
            <person name="Ng H.J."/>
            <person name="Webb H.K."/>
            <person name="Feng G."/>
            <person name="Oshima K."/>
            <person name="Hattori M."/>
            <person name="Ohkuma M."/>
            <person name="Sergeev A.F."/>
            <person name="Mikhailov V.V."/>
            <person name="Crawford R.J."/>
            <person name="Sawabe T."/>
        </authorList>
    </citation>
    <scope>NUCLEOTIDE SEQUENCE [LARGE SCALE GENOMIC DNA]</scope>
    <source>
        <strain evidence="1 2">A3d10</strain>
    </source>
</reference>
<dbReference type="Pfam" id="PF06067">
    <property type="entry name" value="DUF932"/>
    <property type="match status" value="1"/>
</dbReference>
<dbReference type="Proteomes" id="UP000061489">
    <property type="component" value="Chromosome"/>
</dbReference>
<protein>
    <submittedName>
        <fullName evidence="1">Uncharacterized protein</fullName>
    </submittedName>
</protein>
<gene>
    <name evidence="1" type="ORF">AU14_18375</name>
</gene>
<name>W5YN06_9GAMM</name>
<proteinExistence type="predicted"/>
<evidence type="ECO:0000313" key="1">
    <source>
        <dbReference type="EMBL" id="AHI30309.1"/>
    </source>
</evidence>
<accession>W5YN06</accession>
<dbReference type="STRING" id="1420916.AU14_18375"/>
<dbReference type="AlphaFoldDB" id="W5YN06"/>
<dbReference type="KEGG" id="msx:AU14_18375"/>
<evidence type="ECO:0000313" key="2">
    <source>
        <dbReference type="Proteomes" id="UP000061489"/>
    </source>
</evidence>
<dbReference type="PROSITE" id="PS51257">
    <property type="entry name" value="PROKAR_LIPOPROTEIN"/>
    <property type="match status" value="1"/>
</dbReference>
<dbReference type="InterPro" id="IPR026325">
    <property type="entry name" value="DUF932"/>
</dbReference>
<dbReference type="EMBL" id="CP007151">
    <property type="protein sequence ID" value="AHI30309.1"/>
    <property type="molecule type" value="Genomic_DNA"/>
</dbReference>
<dbReference type="HOGENOM" id="CLU_1956979_0_0_6"/>